<protein>
    <submittedName>
        <fullName evidence="1">Uncharacterized protein</fullName>
    </submittedName>
</protein>
<name>C6AR13_TERTT</name>
<gene>
    <name evidence="1" type="ordered locus">TERTU_2184</name>
</gene>
<organism evidence="1 2">
    <name type="scientific">Teredinibacter turnerae (strain ATCC 39867 / T7901)</name>
    <dbReference type="NCBI Taxonomy" id="377629"/>
    <lineage>
        <taxon>Bacteria</taxon>
        <taxon>Pseudomonadati</taxon>
        <taxon>Pseudomonadota</taxon>
        <taxon>Gammaproteobacteria</taxon>
        <taxon>Cellvibrionales</taxon>
        <taxon>Cellvibrionaceae</taxon>
        <taxon>Teredinibacter</taxon>
    </lineage>
</organism>
<dbReference type="eggNOG" id="COG2445">
    <property type="taxonomic scope" value="Bacteria"/>
</dbReference>
<evidence type="ECO:0000313" key="1">
    <source>
        <dbReference type="EMBL" id="ACS93557.1"/>
    </source>
</evidence>
<dbReference type="KEGG" id="ttu:TERTU_2184"/>
<dbReference type="Proteomes" id="UP000009080">
    <property type="component" value="Chromosome"/>
</dbReference>
<dbReference type="EMBL" id="CP001614">
    <property type="protein sequence ID" value="ACS93557.1"/>
    <property type="molecule type" value="Genomic_DNA"/>
</dbReference>
<sequence>MKVEYLVLIDSGSTFCRDSKSFKSFLQSDSEIHIGGTKLNFRDISVKYELQEGENTEKNHKFFHIRLIFDGDNVSEFSDLCRSIRKLLNMNANNGVQALWDDISFYYSSHSYPLIYEIENLVRKLITKFMLTNVGLGWIKETVPEDLKKSARAENVDLNTNYLYETDFIQLSNFLFDEYRTLDISGLVKKISEVNAETVSIKEISEFIPKSNWERYFQSYVDCEASYLKSRWGKLYKLRCKIAHNNTFTKPDHEQTTKLVEEVKLKILAAIESLDKITINENDREDLAELVVSNSSVVFGTFIQKWKMLESLMVELLIAENILPPDLSKRDRAMLFKNQEALIKNNLISSAMYKEIKQLNKVRNVMIHETEQYFTDSEIVVFSRQIDKIIEFFVEKMGM</sequence>
<accession>C6AR13</accession>
<proteinExistence type="predicted"/>
<keyword evidence="2" id="KW-1185">Reference proteome</keyword>
<dbReference type="HOGENOM" id="CLU_690643_0_0_6"/>
<reference evidence="1 2" key="1">
    <citation type="journal article" date="2009" name="PLoS ONE">
        <title>The complete genome of Teredinibacter turnerae T7901: an intracellular endosymbiont of marine wood-boring bivalves (shipworms).</title>
        <authorList>
            <person name="Yang J.C."/>
            <person name="Madupu R."/>
            <person name="Durkin A.S."/>
            <person name="Ekborg N.A."/>
            <person name="Pedamallu C.S."/>
            <person name="Hostetler J.B."/>
            <person name="Radune D."/>
            <person name="Toms B.S."/>
            <person name="Henrissat B."/>
            <person name="Coutinho P.M."/>
            <person name="Schwarz S."/>
            <person name="Field L."/>
            <person name="Trindade-Silva A.E."/>
            <person name="Soares C.A.G."/>
            <person name="Elshahawi S."/>
            <person name="Hanora A."/>
            <person name="Schmidt E.W."/>
            <person name="Haygood M.G."/>
            <person name="Posfai J."/>
            <person name="Benner J."/>
            <person name="Madinger C."/>
            <person name="Nove J."/>
            <person name="Anton B."/>
            <person name="Chaudhary K."/>
            <person name="Foster J."/>
            <person name="Holman A."/>
            <person name="Kumar S."/>
            <person name="Lessard P.A."/>
            <person name="Luyten Y.A."/>
            <person name="Slatko B."/>
            <person name="Wood N."/>
            <person name="Wu B."/>
            <person name="Teplitski M."/>
            <person name="Mougous J.D."/>
            <person name="Ward N."/>
            <person name="Eisen J.A."/>
            <person name="Badger J.H."/>
            <person name="Distel D.L."/>
        </authorList>
    </citation>
    <scope>NUCLEOTIDE SEQUENCE [LARGE SCALE GENOMIC DNA]</scope>
    <source>
        <strain evidence="2">ATCC 39867 / T7901</strain>
    </source>
</reference>
<dbReference type="AlphaFoldDB" id="C6AR13"/>
<evidence type="ECO:0000313" key="2">
    <source>
        <dbReference type="Proteomes" id="UP000009080"/>
    </source>
</evidence>